<sequence>MIATLNLEIAMIAKPSNCYDSNVEPSNCYDSNVEPSNCYDSNVEPSNWLLRSDKKSSQGYERNYKNAKILKNITRLRTIKK</sequence>
<dbReference type="Proteomes" id="UP001054945">
    <property type="component" value="Unassembled WGS sequence"/>
</dbReference>
<dbReference type="EMBL" id="BPLR01013344">
    <property type="protein sequence ID" value="GIY60579.1"/>
    <property type="molecule type" value="Genomic_DNA"/>
</dbReference>
<comment type="caution">
    <text evidence="1">The sequence shown here is derived from an EMBL/GenBank/DDBJ whole genome shotgun (WGS) entry which is preliminary data.</text>
</comment>
<evidence type="ECO:0000313" key="2">
    <source>
        <dbReference type="Proteomes" id="UP001054945"/>
    </source>
</evidence>
<gene>
    <name evidence="1" type="ORF">CEXT_141641</name>
</gene>
<keyword evidence="2" id="KW-1185">Reference proteome</keyword>
<dbReference type="AlphaFoldDB" id="A0AAV4US26"/>
<protein>
    <submittedName>
        <fullName evidence="1">Uncharacterized protein</fullName>
    </submittedName>
</protein>
<name>A0AAV4US26_CAEEX</name>
<evidence type="ECO:0000313" key="1">
    <source>
        <dbReference type="EMBL" id="GIY60579.1"/>
    </source>
</evidence>
<accession>A0AAV4US26</accession>
<reference evidence="1 2" key="1">
    <citation type="submission" date="2021-06" db="EMBL/GenBank/DDBJ databases">
        <title>Caerostris extrusa draft genome.</title>
        <authorList>
            <person name="Kono N."/>
            <person name="Arakawa K."/>
        </authorList>
    </citation>
    <scope>NUCLEOTIDE SEQUENCE [LARGE SCALE GENOMIC DNA]</scope>
</reference>
<organism evidence="1 2">
    <name type="scientific">Caerostris extrusa</name>
    <name type="common">Bark spider</name>
    <name type="synonym">Caerostris bankana</name>
    <dbReference type="NCBI Taxonomy" id="172846"/>
    <lineage>
        <taxon>Eukaryota</taxon>
        <taxon>Metazoa</taxon>
        <taxon>Ecdysozoa</taxon>
        <taxon>Arthropoda</taxon>
        <taxon>Chelicerata</taxon>
        <taxon>Arachnida</taxon>
        <taxon>Araneae</taxon>
        <taxon>Araneomorphae</taxon>
        <taxon>Entelegynae</taxon>
        <taxon>Araneoidea</taxon>
        <taxon>Araneidae</taxon>
        <taxon>Caerostris</taxon>
    </lineage>
</organism>
<proteinExistence type="predicted"/>